<dbReference type="InterPro" id="IPR000524">
    <property type="entry name" value="Tscrpt_reg_HTH_GntR"/>
</dbReference>
<sequence>MEVQGKGRREGAGSAVGLAYESIRDRIISLALPPGAPLNEAELASALGVGLTPVRDAIKRLALEHLIVVYPRRGTFVSEINLADERWLTEARVEMEGLAAELAAARASVEERRAITACVEALLGEAHQLRINALDTEFHRLLYRAAHNPFLEASLNQYLNLSVRLWYYCRDRLRAKTSEGDFHKQVADAIMAGDPQAARAGIVAHLRQSSADLREVM</sequence>
<gene>
    <name evidence="5" type="ORF">GCM10007923_37130</name>
</gene>
<keyword evidence="6" id="KW-1185">Reference proteome</keyword>
<dbReference type="Gene3D" id="1.10.10.10">
    <property type="entry name" value="Winged helix-like DNA-binding domain superfamily/Winged helix DNA-binding domain"/>
    <property type="match status" value="1"/>
</dbReference>
<dbReference type="InterPro" id="IPR008920">
    <property type="entry name" value="TF_FadR/GntR_C"/>
</dbReference>
<dbReference type="CDD" id="cd07377">
    <property type="entry name" value="WHTH_GntR"/>
    <property type="match status" value="1"/>
</dbReference>
<comment type="caution">
    <text evidence="5">The sequence shown here is derived from an EMBL/GenBank/DDBJ whole genome shotgun (WGS) entry which is preliminary data.</text>
</comment>
<dbReference type="SMART" id="SM00345">
    <property type="entry name" value="HTH_GNTR"/>
    <property type="match status" value="1"/>
</dbReference>
<proteinExistence type="predicted"/>
<keyword evidence="2" id="KW-0238">DNA-binding</keyword>
<evidence type="ECO:0000313" key="6">
    <source>
        <dbReference type="Proteomes" id="UP001156702"/>
    </source>
</evidence>
<dbReference type="Gene3D" id="1.20.120.530">
    <property type="entry name" value="GntR ligand-binding domain-like"/>
    <property type="match status" value="1"/>
</dbReference>
<name>A0ABQ5ZI52_9HYPH</name>
<reference evidence="6" key="1">
    <citation type="journal article" date="2019" name="Int. J. Syst. Evol. Microbiol.">
        <title>The Global Catalogue of Microorganisms (GCM) 10K type strain sequencing project: providing services to taxonomists for standard genome sequencing and annotation.</title>
        <authorList>
            <consortium name="The Broad Institute Genomics Platform"/>
            <consortium name="The Broad Institute Genome Sequencing Center for Infectious Disease"/>
            <person name="Wu L."/>
            <person name="Ma J."/>
        </authorList>
    </citation>
    <scope>NUCLEOTIDE SEQUENCE [LARGE SCALE GENOMIC DNA]</scope>
    <source>
        <strain evidence="6">NBRC 102122</strain>
    </source>
</reference>
<evidence type="ECO:0000256" key="3">
    <source>
        <dbReference type="ARBA" id="ARBA00023163"/>
    </source>
</evidence>
<dbReference type="InterPro" id="IPR011711">
    <property type="entry name" value="GntR_C"/>
</dbReference>
<evidence type="ECO:0000256" key="1">
    <source>
        <dbReference type="ARBA" id="ARBA00023015"/>
    </source>
</evidence>
<dbReference type="InterPro" id="IPR036388">
    <property type="entry name" value="WH-like_DNA-bd_sf"/>
</dbReference>
<dbReference type="PANTHER" id="PTHR43537:SF44">
    <property type="entry name" value="GNTR FAMILY REGULATORY PROTEIN"/>
    <property type="match status" value="1"/>
</dbReference>
<feature type="domain" description="HTH gntR-type" evidence="4">
    <location>
        <begin position="13"/>
        <end position="80"/>
    </location>
</feature>
<dbReference type="PANTHER" id="PTHR43537">
    <property type="entry name" value="TRANSCRIPTIONAL REGULATOR, GNTR FAMILY"/>
    <property type="match status" value="1"/>
</dbReference>
<accession>A0ABQ5ZI52</accession>
<evidence type="ECO:0000259" key="4">
    <source>
        <dbReference type="PROSITE" id="PS50949"/>
    </source>
</evidence>
<keyword evidence="1" id="KW-0805">Transcription regulation</keyword>
<evidence type="ECO:0000256" key="2">
    <source>
        <dbReference type="ARBA" id="ARBA00023125"/>
    </source>
</evidence>
<dbReference type="SMART" id="SM00895">
    <property type="entry name" value="FCD"/>
    <property type="match status" value="1"/>
</dbReference>
<keyword evidence="3" id="KW-0804">Transcription</keyword>
<evidence type="ECO:0000313" key="5">
    <source>
        <dbReference type="EMBL" id="GLR52499.1"/>
    </source>
</evidence>
<dbReference type="Proteomes" id="UP001156702">
    <property type="component" value="Unassembled WGS sequence"/>
</dbReference>
<dbReference type="SUPFAM" id="SSF46785">
    <property type="entry name" value="Winged helix' DNA-binding domain"/>
    <property type="match status" value="1"/>
</dbReference>
<dbReference type="InterPro" id="IPR036390">
    <property type="entry name" value="WH_DNA-bd_sf"/>
</dbReference>
<protein>
    <submittedName>
        <fullName evidence="5">GntR family transcriptional regulator</fullName>
    </submittedName>
</protein>
<dbReference type="Pfam" id="PF00392">
    <property type="entry name" value="GntR"/>
    <property type="match status" value="1"/>
</dbReference>
<dbReference type="PROSITE" id="PS50949">
    <property type="entry name" value="HTH_GNTR"/>
    <property type="match status" value="1"/>
</dbReference>
<dbReference type="Pfam" id="PF07729">
    <property type="entry name" value="FCD"/>
    <property type="match status" value="1"/>
</dbReference>
<organism evidence="5 6">
    <name type="scientific">Shinella yambaruensis</name>
    <dbReference type="NCBI Taxonomy" id="415996"/>
    <lineage>
        <taxon>Bacteria</taxon>
        <taxon>Pseudomonadati</taxon>
        <taxon>Pseudomonadota</taxon>
        <taxon>Alphaproteobacteria</taxon>
        <taxon>Hyphomicrobiales</taxon>
        <taxon>Rhizobiaceae</taxon>
        <taxon>Shinella</taxon>
    </lineage>
</organism>
<dbReference type="EMBL" id="BSOP01000030">
    <property type="protein sequence ID" value="GLR52499.1"/>
    <property type="molecule type" value="Genomic_DNA"/>
</dbReference>
<dbReference type="SUPFAM" id="SSF48008">
    <property type="entry name" value="GntR ligand-binding domain-like"/>
    <property type="match status" value="1"/>
</dbReference>